<dbReference type="InterPro" id="IPR020568">
    <property type="entry name" value="Ribosomal_Su5_D2-typ_SF"/>
</dbReference>
<dbReference type="PANTHER" id="PTHR10457:SF7">
    <property type="entry name" value="GALACTOKINASE-RELATED"/>
    <property type="match status" value="1"/>
</dbReference>
<dbReference type="Pfam" id="PF10509">
    <property type="entry name" value="GalKase_gal_bdg"/>
    <property type="match status" value="1"/>
</dbReference>
<dbReference type="Pfam" id="PF08544">
    <property type="entry name" value="GHMP_kinases_C"/>
    <property type="match status" value="1"/>
</dbReference>
<dbReference type="InterPro" id="IPR019741">
    <property type="entry name" value="Galactokinase_CS"/>
</dbReference>
<evidence type="ECO:0000256" key="7">
    <source>
        <dbReference type="ARBA" id="ARBA00022840"/>
    </source>
</evidence>
<reference evidence="16 17" key="1">
    <citation type="submission" date="2016-08" db="EMBL/GenBank/DDBJ databases">
        <title>Draft genome sequence of Candidatus Piscirickettsia litoralis, from seawater.</title>
        <authorList>
            <person name="Wan X."/>
            <person name="Lee A.J."/>
            <person name="Hou S."/>
            <person name="Donachie S.P."/>
        </authorList>
    </citation>
    <scope>NUCLEOTIDE SEQUENCE [LARGE SCALE GENOMIC DNA]</scope>
    <source>
        <strain evidence="16 17">Y2</strain>
    </source>
</reference>
<keyword evidence="8 11" id="KW-0460">Magnesium</keyword>
<dbReference type="InterPro" id="IPR006204">
    <property type="entry name" value="GHMP_kinase_N_dom"/>
</dbReference>
<evidence type="ECO:0000256" key="3">
    <source>
        <dbReference type="ARBA" id="ARBA00022679"/>
    </source>
</evidence>
<dbReference type="PROSITE" id="PS00627">
    <property type="entry name" value="GHMP_KINASES_ATP"/>
    <property type="match status" value="1"/>
</dbReference>
<keyword evidence="17" id="KW-1185">Reference proteome</keyword>
<dbReference type="SUPFAM" id="SSF55060">
    <property type="entry name" value="GHMP Kinase, C-terminal domain"/>
    <property type="match status" value="1"/>
</dbReference>
<evidence type="ECO:0000256" key="6">
    <source>
        <dbReference type="ARBA" id="ARBA00022777"/>
    </source>
</evidence>
<feature type="binding site" evidence="11">
    <location>
        <begin position="32"/>
        <end position="35"/>
    </location>
    <ligand>
        <name>substrate</name>
    </ligand>
</feature>
<name>A0ABX3A1Q6_9GAMM</name>
<dbReference type="NCBIfam" id="NF003705">
    <property type="entry name" value="PRK05322.1"/>
    <property type="match status" value="1"/>
</dbReference>
<feature type="binding site" evidence="11">
    <location>
        <position position="126"/>
    </location>
    <ligand>
        <name>Mg(2+)</name>
        <dbReference type="ChEBI" id="CHEBI:18420"/>
    </ligand>
</feature>
<evidence type="ECO:0000259" key="14">
    <source>
        <dbReference type="Pfam" id="PF08544"/>
    </source>
</evidence>
<dbReference type="SUPFAM" id="SSF54211">
    <property type="entry name" value="Ribosomal protein S5 domain 2-like"/>
    <property type="match status" value="1"/>
</dbReference>
<dbReference type="EC" id="2.7.1.6" evidence="11 12"/>
<dbReference type="InterPro" id="IPR019539">
    <property type="entry name" value="GalKase_N"/>
</dbReference>
<evidence type="ECO:0000256" key="12">
    <source>
        <dbReference type="NCBIfam" id="TIGR00131"/>
    </source>
</evidence>
<evidence type="ECO:0000256" key="10">
    <source>
        <dbReference type="ARBA" id="ARBA00023277"/>
    </source>
</evidence>
<evidence type="ECO:0000313" key="16">
    <source>
        <dbReference type="EMBL" id="ODN42378.1"/>
    </source>
</evidence>
<feature type="domain" description="GHMP kinase N-terminal" evidence="13">
    <location>
        <begin position="90"/>
        <end position="177"/>
    </location>
</feature>
<dbReference type="NCBIfam" id="TIGR00131">
    <property type="entry name" value="gal_kin"/>
    <property type="match status" value="1"/>
</dbReference>
<feature type="binding site" evidence="11">
    <location>
        <position position="219"/>
    </location>
    <ligand>
        <name>substrate</name>
    </ligand>
</feature>
<dbReference type="InterPro" id="IPR006206">
    <property type="entry name" value="Mevalonate/galactokinase"/>
</dbReference>
<organism evidence="16 17">
    <name type="scientific">Piscirickettsia litoralis</name>
    <dbReference type="NCBI Taxonomy" id="1891921"/>
    <lineage>
        <taxon>Bacteria</taxon>
        <taxon>Pseudomonadati</taxon>
        <taxon>Pseudomonadota</taxon>
        <taxon>Gammaproteobacteria</taxon>
        <taxon>Thiotrichales</taxon>
        <taxon>Piscirickettsiaceae</taxon>
        <taxon>Piscirickettsia</taxon>
    </lineage>
</organism>
<evidence type="ECO:0000256" key="2">
    <source>
        <dbReference type="ARBA" id="ARBA00022490"/>
    </source>
</evidence>
<evidence type="ECO:0000313" key="17">
    <source>
        <dbReference type="Proteomes" id="UP000094329"/>
    </source>
</evidence>
<gene>
    <name evidence="11" type="primary">galK</name>
    <name evidence="16" type="ORF">BGC07_04810</name>
</gene>
<dbReference type="InterPro" id="IPR014721">
    <property type="entry name" value="Ribsml_uS5_D2-typ_fold_subgr"/>
</dbReference>
<dbReference type="Gene3D" id="3.30.70.890">
    <property type="entry name" value="GHMP kinase, C-terminal domain"/>
    <property type="match status" value="1"/>
</dbReference>
<keyword evidence="4 11" id="KW-0479">Metal-binding</keyword>
<feature type="site" description="Transition state stabilizer" evidence="11">
    <location>
        <position position="26"/>
    </location>
</feature>
<evidence type="ECO:0000259" key="13">
    <source>
        <dbReference type="Pfam" id="PF00288"/>
    </source>
</evidence>
<dbReference type="HAMAP" id="MF_00246">
    <property type="entry name" value="Galactokinase"/>
    <property type="match status" value="1"/>
</dbReference>
<comment type="pathway">
    <text evidence="11">Carbohydrate metabolism; galactose metabolism.</text>
</comment>
<comment type="function">
    <text evidence="11">Catalyzes the transfer of the gamma-phosphate of ATP to D-galactose to form alpha-D-galactose-1-phosphate (Gal-1-P).</text>
</comment>
<dbReference type="PRINTS" id="PR00473">
    <property type="entry name" value="GALCTOKINASE"/>
</dbReference>
<feature type="binding site" evidence="11">
    <location>
        <position position="158"/>
    </location>
    <ligand>
        <name>Mg(2+)</name>
        <dbReference type="ChEBI" id="CHEBI:18420"/>
    </ligand>
</feature>
<dbReference type="PRINTS" id="PR00959">
    <property type="entry name" value="MEVGALKINASE"/>
</dbReference>
<keyword evidence="10 11" id="KW-0119">Carbohydrate metabolism</keyword>
<dbReference type="EMBL" id="MDTU01000001">
    <property type="protein sequence ID" value="ODN42378.1"/>
    <property type="molecule type" value="Genomic_DNA"/>
</dbReference>
<feature type="domain" description="Galactokinase N-terminal" evidence="15">
    <location>
        <begin position="8"/>
        <end position="56"/>
    </location>
</feature>
<evidence type="ECO:0000256" key="5">
    <source>
        <dbReference type="ARBA" id="ARBA00022741"/>
    </source>
</evidence>
<feature type="domain" description="GHMP kinase C-terminal" evidence="14">
    <location>
        <begin position="275"/>
        <end position="356"/>
    </location>
</feature>
<keyword evidence="3 11" id="KW-0808">Transferase</keyword>
<dbReference type="PROSITE" id="PS00106">
    <property type="entry name" value="GALACTOKINASE"/>
    <property type="match status" value="1"/>
</dbReference>
<comment type="caution">
    <text evidence="16">The sequence shown here is derived from an EMBL/GenBank/DDBJ whole genome shotgun (WGS) entry which is preliminary data.</text>
</comment>
<keyword evidence="5 11" id="KW-0547">Nucleotide-binding</keyword>
<dbReference type="Gene3D" id="3.30.230.10">
    <property type="match status" value="1"/>
</dbReference>
<comment type="subcellular location">
    <subcellularLocation>
        <location evidence="11">Cytoplasm</location>
    </subcellularLocation>
</comment>
<dbReference type="InterPro" id="IPR000705">
    <property type="entry name" value="Galactokinase"/>
</dbReference>
<dbReference type="InterPro" id="IPR036554">
    <property type="entry name" value="GHMP_kinase_C_sf"/>
</dbReference>
<dbReference type="PANTHER" id="PTHR10457">
    <property type="entry name" value="MEVALONATE KINASE/GALACTOKINASE"/>
    <property type="match status" value="1"/>
</dbReference>
<accession>A0ABX3A1Q6</accession>
<evidence type="ECO:0000256" key="1">
    <source>
        <dbReference type="ARBA" id="ARBA00006566"/>
    </source>
</evidence>
<protein>
    <recommendedName>
        <fullName evidence="11 12">Galactokinase</fullName>
        <ecNumber evidence="11 12">2.7.1.6</ecNumber>
    </recommendedName>
    <alternativeName>
        <fullName evidence="11">Galactose kinase</fullName>
    </alternativeName>
</protein>
<dbReference type="Pfam" id="PF00288">
    <property type="entry name" value="GHMP_kinases_N"/>
    <property type="match status" value="1"/>
</dbReference>
<comment type="caution">
    <text evidence="11">Lacks conserved residue(s) required for the propagation of feature annotation.</text>
</comment>
<dbReference type="PIRSF" id="PIRSF000530">
    <property type="entry name" value="Galactokinase"/>
    <property type="match status" value="1"/>
</dbReference>
<keyword evidence="9 11" id="KW-0299">Galactose metabolism</keyword>
<evidence type="ECO:0000256" key="9">
    <source>
        <dbReference type="ARBA" id="ARBA00023144"/>
    </source>
</evidence>
<evidence type="ECO:0000259" key="15">
    <source>
        <dbReference type="Pfam" id="PF10509"/>
    </source>
</evidence>
<sequence length="380" mass="42424">MKFQLNDTFTELYKKPAQWHICSPGRVNLIGEHTDYNHGFVMPMAIDKATHLFIRPRQDSQVNLYAANFENSYSFLLDQLRAGEHEWGEYAKGMAWAIHTYYQKLKYGFDAVVYGDIPIGAGLSSSAAFELAIGQAFCLSNSLNWDPVIMAKLAQQAENEWVKVNCGIMDQFICSLGQVNHALLIDCDSLEYEQLPLPHNTKVIIMDTATRRGLVESAYNERREQCEAAAESMAVETLRTLGEKDLPTLQTRLDKTTYARAKHVISENARVLEAKQALLNNDPIHFGKLMVSSHESLCQDFEVSSEALDTMVQIALDTEGCFGARMTGAGFGGCAIALVRADEAEQFVKTVTEQYQKSQQMEPYLYICAPSQGCSASPIN</sequence>
<feature type="active site" description="Proton acceptor" evidence="11">
    <location>
        <position position="170"/>
    </location>
</feature>
<keyword evidence="6 11" id="KW-0418">Kinase</keyword>
<dbReference type="InterPro" id="IPR013750">
    <property type="entry name" value="GHMP_kinase_C_dom"/>
</dbReference>
<evidence type="ECO:0000256" key="4">
    <source>
        <dbReference type="ARBA" id="ARBA00022723"/>
    </source>
</evidence>
<proteinExistence type="inferred from homology"/>
<dbReference type="RefSeq" id="WP_069312175.1">
    <property type="nucleotide sequence ID" value="NZ_MDTU01000001.1"/>
</dbReference>
<keyword evidence="2 11" id="KW-0963">Cytoplasm</keyword>
<comment type="catalytic activity">
    <reaction evidence="11">
        <text>alpha-D-galactose + ATP = alpha-D-galactose 1-phosphate + ADP + H(+)</text>
        <dbReference type="Rhea" id="RHEA:13553"/>
        <dbReference type="ChEBI" id="CHEBI:15378"/>
        <dbReference type="ChEBI" id="CHEBI:28061"/>
        <dbReference type="ChEBI" id="CHEBI:30616"/>
        <dbReference type="ChEBI" id="CHEBI:58336"/>
        <dbReference type="ChEBI" id="CHEBI:456216"/>
        <dbReference type="EC" id="2.7.1.6"/>
    </reaction>
</comment>
<evidence type="ECO:0000256" key="8">
    <source>
        <dbReference type="ARBA" id="ARBA00022842"/>
    </source>
</evidence>
<dbReference type="InterPro" id="IPR006203">
    <property type="entry name" value="GHMP_knse_ATP-bd_CS"/>
</dbReference>
<dbReference type="Proteomes" id="UP000094329">
    <property type="component" value="Unassembled WGS sequence"/>
</dbReference>
<comment type="similarity">
    <text evidence="1 11">Belongs to the GHMP kinase family. GalK subfamily.</text>
</comment>
<evidence type="ECO:0000256" key="11">
    <source>
        <dbReference type="HAMAP-Rule" id="MF_00246"/>
    </source>
</evidence>
<keyword evidence="7 11" id="KW-0067">ATP-binding</keyword>
<feature type="binding site" evidence="11">
    <location>
        <begin position="120"/>
        <end position="126"/>
    </location>
    <ligand>
        <name>ATP</name>
        <dbReference type="ChEBI" id="CHEBI:30616"/>
    </ligand>
</feature>
<dbReference type="InterPro" id="IPR022963">
    <property type="entry name" value="Galactokinase_bac"/>
</dbReference>